<dbReference type="Gene3D" id="3.30.420.10">
    <property type="entry name" value="Ribonuclease H-like superfamily/Ribonuclease H"/>
    <property type="match status" value="1"/>
</dbReference>
<gene>
    <name evidence="1" type="ORF">QR680_019396</name>
</gene>
<dbReference type="GO" id="GO:0003676">
    <property type="term" value="F:nucleic acid binding"/>
    <property type="evidence" value="ECO:0007669"/>
    <property type="project" value="InterPro"/>
</dbReference>
<accession>A0AA39GMS0</accession>
<dbReference type="InterPro" id="IPR012337">
    <property type="entry name" value="RNaseH-like_sf"/>
</dbReference>
<proteinExistence type="predicted"/>
<sequence>MPTGKAGANGRTVLMDGLLARHVEALGEVDMAVIEDVHSMPTDGSASAFKFGSAFGVIRGIVAAKNIPVTFIAPNKWKTMLGLAGKEKDASRGKAIELFPRDANLFARKKDHGRADAVLIAYSHYLAKMGAGK</sequence>
<evidence type="ECO:0000313" key="2">
    <source>
        <dbReference type="Proteomes" id="UP001175271"/>
    </source>
</evidence>
<comment type="caution">
    <text evidence="1">The sequence shown here is derived from an EMBL/GenBank/DDBJ whole genome shotgun (WGS) entry which is preliminary data.</text>
</comment>
<dbReference type="InterPro" id="IPR045290">
    <property type="entry name" value="MOC1-like"/>
</dbReference>
<dbReference type="InterPro" id="IPR036397">
    <property type="entry name" value="RNaseH_sf"/>
</dbReference>
<dbReference type="Proteomes" id="UP001175271">
    <property type="component" value="Unassembled WGS sequence"/>
</dbReference>
<organism evidence="1 2">
    <name type="scientific">Steinernema hermaphroditum</name>
    <dbReference type="NCBI Taxonomy" id="289476"/>
    <lineage>
        <taxon>Eukaryota</taxon>
        <taxon>Metazoa</taxon>
        <taxon>Ecdysozoa</taxon>
        <taxon>Nematoda</taxon>
        <taxon>Chromadorea</taxon>
        <taxon>Rhabditida</taxon>
        <taxon>Tylenchina</taxon>
        <taxon>Panagrolaimomorpha</taxon>
        <taxon>Strongyloidoidea</taxon>
        <taxon>Steinernematidae</taxon>
        <taxon>Steinernema</taxon>
    </lineage>
</organism>
<dbReference type="EMBL" id="JAUCMV010000021">
    <property type="protein sequence ID" value="KAK0390250.1"/>
    <property type="molecule type" value="Genomic_DNA"/>
</dbReference>
<protein>
    <submittedName>
        <fullName evidence="1">Uncharacterized protein</fullName>
    </submittedName>
</protein>
<dbReference type="PANTHER" id="PTHR36015:SF6">
    <property type="entry name" value="HOLLIDAY JUNCTION RESOLVASE MOC1, CHLOROPLASTIC-RELATED"/>
    <property type="match status" value="1"/>
</dbReference>
<dbReference type="SUPFAM" id="SSF53098">
    <property type="entry name" value="Ribonuclease H-like"/>
    <property type="match status" value="1"/>
</dbReference>
<evidence type="ECO:0000313" key="1">
    <source>
        <dbReference type="EMBL" id="KAK0390250.1"/>
    </source>
</evidence>
<dbReference type="PANTHER" id="PTHR36015">
    <property type="entry name" value="HOLLIDAY JUNCTION RESOLVASE MOC1, CHLOROPLASTIC-RELATED"/>
    <property type="match status" value="1"/>
</dbReference>
<dbReference type="AlphaFoldDB" id="A0AA39GMS0"/>
<reference evidence="1" key="1">
    <citation type="submission" date="2023-06" db="EMBL/GenBank/DDBJ databases">
        <title>Genomic analysis of the entomopathogenic nematode Steinernema hermaphroditum.</title>
        <authorList>
            <person name="Schwarz E.M."/>
            <person name="Heppert J.K."/>
            <person name="Baniya A."/>
            <person name="Schwartz H.T."/>
            <person name="Tan C.-H."/>
            <person name="Antoshechkin I."/>
            <person name="Sternberg P.W."/>
            <person name="Goodrich-Blair H."/>
            <person name="Dillman A.R."/>
        </authorList>
    </citation>
    <scope>NUCLEOTIDE SEQUENCE</scope>
    <source>
        <strain evidence="1">PS9179</strain>
        <tissue evidence="1">Whole animal</tissue>
    </source>
</reference>
<name>A0AA39GMS0_9BILA</name>
<dbReference type="CDD" id="cd22992">
    <property type="entry name" value="MOC1"/>
    <property type="match status" value="1"/>
</dbReference>
<keyword evidence="2" id="KW-1185">Reference proteome</keyword>
<dbReference type="GO" id="GO:0008821">
    <property type="term" value="F:crossover junction DNA endonuclease activity"/>
    <property type="evidence" value="ECO:0007669"/>
    <property type="project" value="InterPro"/>
</dbReference>